<reference evidence="1 2" key="1">
    <citation type="submission" date="2011-07" db="EMBL/GenBank/DDBJ databases">
        <title>The Genome Sequence of Prevotella oulorum F0390.</title>
        <authorList>
            <consortium name="The Broad Institute Genome Sequencing Platform"/>
            <consortium name="The Broad Institute Genome Sequencing Center for Infectious Disease"/>
            <person name="Earl A."/>
            <person name="Ward D."/>
            <person name="Feldgarden M."/>
            <person name="Gevers D."/>
            <person name="Izard J."/>
            <person name="Ganesan A."/>
            <person name="Baranova O.V."/>
            <person name="Blanton J.M."/>
            <person name="Tanner A.C."/>
            <person name="Dewhirst F.E."/>
            <person name="Young S.K."/>
            <person name="Zeng Q."/>
            <person name="Gargeya S."/>
            <person name="Fitzgerald M."/>
            <person name="Haas B."/>
            <person name="Abouelleil A."/>
            <person name="Alvarado L."/>
            <person name="Arachchi H.M."/>
            <person name="Berlin A."/>
            <person name="Brown A."/>
            <person name="Chapman S.B."/>
            <person name="Chen Z."/>
            <person name="Dunbar C."/>
            <person name="Freedman E."/>
            <person name="Gearin G."/>
            <person name="Gellesch M."/>
            <person name="Goldberg J."/>
            <person name="Griggs A."/>
            <person name="Gujja S."/>
            <person name="Heiman D."/>
            <person name="Howarth C."/>
            <person name="Larson L."/>
            <person name="Lui A."/>
            <person name="MacDonald P.J.P."/>
            <person name="Mehta T."/>
            <person name="Montmayeur A."/>
            <person name="Murphy C."/>
            <person name="Neiman D."/>
            <person name="Pearson M."/>
            <person name="Priest M."/>
            <person name="Roberts A."/>
            <person name="Saif S."/>
            <person name="Shea T."/>
            <person name="Shenoy N."/>
            <person name="Sisk P."/>
            <person name="Stolte C."/>
            <person name="Sykes S."/>
            <person name="Wortman J."/>
            <person name="Nusbaum C."/>
            <person name="Birren B."/>
        </authorList>
    </citation>
    <scope>NUCLEOTIDE SEQUENCE [LARGE SCALE GENOMIC DNA]</scope>
    <source>
        <strain evidence="1 2">F0390</strain>
    </source>
</reference>
<evidence type="ECO:0008006" key="3">
    <source>
        <dbReference type="Google" id="ProtNLM"/>
    </source>
</evidence>
<dbReference type="OrthoDB" id="1072895at2"/>
<dbReference type="HOGENOM" id="CLU_174776_0_0_10"/>
<dbReference type="InterPro" id="IPR032483">
    <property type="entry name" value="DUF5053"/>
</dbReference>
<dbReference type="GeneID" id="95426646"/>
<sequence length="82" mass="9224">METVTTATRTTMKQTLSDILLDISWARLSTNYFGRSRSWLHQKLDGYNSKGNEGGFTETEKVALRNALKDLAERISTAADKI</sequence>
<dbReference type="PATRIC" id="fig|702438.4.peg.2180"/>
<dbReference type="Pfam" id="PF16476">
    <property type="entry name" value="DUF5053"/>
    <property type="match status" value="1"/>
</dbReference>
<evidence type="ECO:0000313" key="1">
    <source>
        <dbReference type="EMBL" id="EGV29338.1"/>
    </source>
</evidence>
<protein>
    <recommendedName>
        <fullName evidence="3">DUF5053 domain-containing protein</fullName>
    </recommendedName>
</protein>
<dbReference type="RefSeq" id="WP_004381166.1">
    <property type="nucleotide sequence ID" value="NZ_JH114217.1"/>
</dbReference>
<comment type="caution">
    <text evidence="1">The sequence shown here is derived from an EMBL/GenBank/DDBJ whole genome shotgun (WGS) entry which is preliminary data.</text>
</comment>
<proteinExistence type="predicted"/>
<dbReference type="Proteomes" id="UP000005141">
    <property type="component" value="Unassembled WGS sequence"/>
</dbReference>
<dbReference type="EMBL" id="ADGI01000062">
    <property type="protein sequence ID" value="EGV29338.1"/>
    <property type="molecule type" value="Genomic_DNA"/>
</dbReference>
<dbReference type="AlphaFoldDB" id="G1WEB8"/>
<accession>G1WEB8</accession>
<gene>
    <name evidence="1" type="ORF">HMPREF9431_02090</name>
</gene>
<keyword evidence="2" id="KW-1185">Reference proteome</keyword>
<name>G1WEB8_9BACT</name>
<evidence type="ECO:0000313" key="2">
    <source>
        <dbReference type="Proteomes" id="UP000005141"/>
    </source>
</evidence>
<organism evidence="1 2">
    <name type="scientific">Segatella oulorum F0390</name>
    <dbReference type="NCBI Taxonomy" id="702438"/>
    <lineage>
        <taxon>Bacteria</taxon>
        <taxon>Pseudomonadati</taxon>
        <taxon>Bacteroidota</taxon>
        <taxon>Bacteroidia</taxon>
        <taxon>Bacteroidales</taxon>
        <taxon>Prevotellaceae</taxon>
        <taxon>Segatella</taxon>
    </lineage>
</organism>